<dbReference type="InterPro" id="IPR024084">
    <property type="entry name" value="IsoPropMal-DH-like_dom"/>
</dbReference>
<dbReference type="Gene3D" id="3.40.718.10">
    <property type="entry name" value="Isopropylmalate Dehydrogenase"/>
    <property type="match status" value="1"/>
</dbReference>
<comment type="similarity">
    <text evidence="1">Belongs to the isocitrate and isopropylmalate dehydrogenases family.</text>
</comment>
<evidence type="ECO:0000313" key="4">
    <source>
        <dbReference type="EMBL" id="PUA34370.1"/>
    </source>
</evidence>
<dbReference type="GO" id="GO:0000287">
    <property type="term" value="F:magnesium ion binding"/>
    <property type="evidence" value="ECO:0007669"/>
    <property type="project" value="InterPro"/>
</dbReference>
<dbReference type="GO" id="GO:0051287">
    <property type="term" value="F:NAD binding"/>
    <property type="evidence" value="ECO:0007669"/>
    <property type="project" value="InterPro"/>
</dbReference>
<dbReference type="GO" id="GO:0006102">
    <property type="term" value="P:isocitrate metabolic process"/>
    <property type="evidence" value="ECO:0007669"/>
    <property type="project" value="TreeGrafter"/>
</dbReference>
<dbReference type="EMBL" id="NDWU01000001">
    <property type="protein sequence ID" value="PUA34370.1"/>
    <property type="molecule type" value="Genomic_DNA"/>
</dbReference>
<dbReference type="SUPFAM" id="SSF53659">
    <property type="entry name" value="Isocitrate/Isopropylmalate dehydrogenase-like"/>
    <property type="match status" value="1"/>
</dbReference>
<sequence length="348" mass="37769">MACVVSIIPGDGIGPAVVSSARKVLEALSEVYGFKLSFVEALAGDAAKRDFGEPMPKDSLDKIRSSDACLKGPVGETAKDVIVFLRQKLDLYANIRPFKTLPRVSTKWRDVDFVVVRENTEDLYKCVEDVGEEYAVALMVLTKKACTRIAKVAFQIAENRRRKVTVVHKGNVLRSFELFRAAALNVAKSYPSVSVEEMLVDNAAYQLVVNPQRFDVILTTNMFGDILSDEAAGIVGSLGLAYSANIGDGFGLFEPVHGTAPDIDPSYANPLAQVMASKMMLEWLGSTKGNASMLEAANGLENAVLSLLEEGEALTPDLGGRATTEEVTRRLVDMLLKGRGTSRRPVVY</sequence>
<accession>A0A2R7YA04</accession>
<name>A0A2R7YA04_9ARCH</name>
<reference evidence="4 5" key="1">
    <citation type="submission" date="2017-04" db="EMBL/GenBank/DDBJ databases">
        <title>Draft Aigarchaeota genome from a New Zealand hot spring.</title>
        <authorList>
            <person name="Reysenbach A.-L."/>
            <person name="Donaho J.A."/>
            <person name="Gerhart J."/>
            <person name="Kelley J.F."/>
            <person name="Kouba K."/>
            <person name="Podar M."/>
            <person name="Stott M."/>
        </authorList>
    </citation>
    <scope>NUCLEOTIDE SEQUENCE [LARGE SCALE GENOMIC DNA]</scope>
    <source>
        <strain evidence="4">NZ13_MG1</strain>
    </source>
</reference>
<dbReference type="GO" id="GO:0006099">
    <property type="term" value="P:tricarboxylic acid cycle"/>
    <property type="evidence" value="ECO:0007669"/>
    <property type="project" value="TreeGrafter"/>
</dbReference>
<evidence type="ECO:0000259" key="3">
    <source>
        <dbReference type="SMART" id="SM01329"/>
    </source>
</evidence>
<gene>
    <name evidence="4" type="ORF">B9J98_00570</name>
</gene>
<dbReference type="PANTHER" id="PTHR11835:SF34">
    <property type="entry name" value="ISOCITRATE DEHYDROGENASE [NAD] SUBUNIT ALPHA, MITOCHONDRIAL"/>
    <property type="match status" value="1"/>
</dbReference>
<feature type="domain" description="Isopropylmalate dehydrogenase-like" evidence="3">
    <location>
        <begin position="4"/>
        <end position="331"/>
    </location>
</feature>
<protein>
    <recommendedName>
        <fullName evidence="3">Isopropylmalate dehydrogenase-like domain-containing protein</fullName>
    </recommendedName>
</protein>
<evidence type="ECO:0000256" key="2">
    <source>
        <dbReference type="ARBA" id="ARBA00023002"/>
    </source>
</evidence>
<dbReference type="AlphaFoldDB" id="A0A2R7YA04"/>
<dbReference type="GO" id="GO:0004449">
    <property type="term" value="F:isocitrate dehydrogenase (NAD+) activity"/>
    <property type="evidence" value="ECO:0007669"/>
    <property type="project" value="TreeGrafter"/>
</dbReference>
<evidence type="ECO:0000256" key="1">
    <source>
        <dbReference type="ARBA" id="ARBA00007769"/>
    </source>
</evidence>
<keyword evidence="2" id="KW-0560">Oxidoreductase</keyword>
<dbReference type="Pfam" id="PF00180">
    <property type="entry name" value="Iso_dh"/>
    <property type="match status" value="1"/>
</dbReference>
<dbReference type="PANTHER" id="PTHR11835">
    <property type="entry name" value="DECARBOXYLATING DEHYDROGENASES-ISOCITRATE, ISOPROPYLMALATE, TARTRATE"/>
    <property type="match status" value="1"/>
</dbReference>
<dbReference type="SMART" id="SM01329">
    <property type="entry name" value="Iso_dh"/>
    <property type="match status" value="1"/>
</dbReference>
<evidence type="ECO:0000313" key="5">
    <source>
        <dbReference type="Proteomes" id="UP000244066"/>
    </source>
</evidence>
<organism evidence="4 5">
    <name type="scientific">Candidatus Terraquivivens tikiterensis</name>
    <dbReference type="NCBI Taxonomy" id="1980982"/>
    <lineage>
        <taxon>Archaea</taxon>
        <taxon>Nitrososphaerota</taxon>
        <taxon>Candidatus Wolframiiraptoraceae</taxon>
        <taxon>Candidatus Terraquivivens</taxon>
    </lineage>
</organism>
<comment type="caution">
    <text evidence="4">The sequence shown here is derived from an EMBL/GenBank/DDBJ whole genome shotgun (WGS) entry which is preliminary data.</text>
</comment>
<proteinExistence type="inferred from homology"/>
<dbReference type="PROSITE" id="PS00470">
    <property type="entry name" value="IDH_IMDH"/>
    <property type="match status" value="1"/>
</dbReference>
<dbReference type="InterPro" id="IPR019818">
    <property type="entry name" value="IsoCit/isopropylmalate_DH_CS"/>
</dbReference>
<dbReference type="Proteomes" id="UP000244066">
    <property type="component" value="Unassembled WGS sequence"/>
</dbReference>